<evidence type="ECO:0000313" key="2">
    <source>
        <dbReference type="Proteomes" id="UP001065322"/>
    </source>
</evidence>
<keyword evidence="2" id="KW-1185">Reference proteome</keyword>
<dbReference type="PROSITE" id="PS51257">
    <property type="entry name" value="PROKAR_LIPOPROTEIN"/>
    <property type="match status" value="1"/>
</dbReference>
<gene>
    <name evidence="1" type="ORF">HUF19_01255</name>
</gene>
<dbReference type="EMBL" id="CP054475">
    <property type="protein sequence ID" value="UXD86160.1"/>
    <property type="molecule type" value="Genomic_DNA"/>
</dbReference>
<dbReference type="Gene3D" id="2.60.120.380">
    <property type="match status" value="1"/>
</dbReference>
<accession>A0ABY6A639</accession>
<name>A0ABY6A639_9GAMM</name>
<evidence type="ECO:0000313" key="1">
    <source>
        <dbReference type="EMBL" id="UXD86160.1"/>
    </source>
</evidence>
<evidence type="ECO:0008006" key="3">
    <source>
        <dbReference type="Google" id="ProtNLM"/>
    </source>
</evidence>
<dbReference type="Proteomes" id="UP001065322">
    <property type="component" value="Chromosome"/>
</dbReference>
<organism evidence="1 2">
    <name type="scientific">Thalassolituus hydrocarboniclasticus</name>
    <dbReference type="NCBI Taxonomy" id="2742796"/>
    <lineage>
        <taxon>Bacteria</taxon>
        <taxon>Pseudomonadati</taxon>
        <taxon>Pseudomonadota</taxon>
        <taxon>Gammaproteobacteria</taxon>
        <taxon>Oceanospirillales</taxon>
        <taxon>Oceanospirillaceae</taxon>
        <taxon>Thalassolituus</taxon>
    </lineage>
</organism>
<dbReference type="RefSeq" id="WP_260998142.1">
    <property type="nucleotide sequence ID" value="NZ_CP054475.1"/>
</dbReference>
<reference evidence="2" key="1">
    <citation type="submission" date="2020-06" db="EMBL/GenBank/DDBJ databases">
        <title>Thalassolituus marinus alknpb1M-1, a hydrocarbon-degrading bacterium isolated from the deep-sea overlying water using an in-situ strategy from the South China Sea basin.</title>
        <authorList>
            <person name="Dong C."/>
            <person name="Chen Y."/>
            <person name="Shao Z."/>
        </authorList>
    </citation>
    <scope>NUCLEOTIDE SEQUENCE [LARGE SCALE GENOMIC DNA]</scope>
    <source>
        <strain evidence="2">alknpb1M-1</strain>
    </source>
</reference>
<protein>
    <recommendedName>
        <fullName evidence="3">Lipoprotein</fullName>
    </recommendedName>
</protein>
<sequence length="279" mass="29670">MNVKVSGILLSAALLTACGGDDSSSNNGLNISINESALLSAPSQPSLTSATVNDADSIILHSRNTGTIGDRAILDFNYLAQADVDNVLVRLTSGAEDLDLTVRASDYSVSEYADTSSSEEYIIFDAADNMSYSVSVESYEGSGNFELILTTLNRETLKLSGGENLVKFSITGNGNCSDGSYSINDDTYSVINWKKGYIRTLNSDFKESFSAAEGSSFTIKTSDQETEDGYSYTSQESFTLTVNPETAVISGTGSGSSTEVDGETITCTWNLTFNGQVLL</sequence>
<proteinExistence type="predicted"/>